<protein>
    <submittedName>
        <fullName evidence="1">Uncharacterized protein</fullName>
    </submittedName>
</protein>
<evidence type="ECO:0000313" key="1">
    <source>
        <dbReference type="EMBL" id="MBS9532609.1"/>
    </source>
</evidence>
<reference evidence="1 2" key="1">
    <citation type="submission" date="2021-05" db="EMBL/GenBank/DDBJ databases">
        <title>Mycobacterium acidophilum sp. nov., an extremely acid-tolerant member of the genus Mycobacterium.</title>
        <authorList>
            <person name="Xia J."/>
        </authorList>
    </citation>
    <scope>NUCLEOTIDE SEQUENCE [LARGE SCALE GENOMIC DNA]</scope>
    <source>
        <strain evidence="1 2">M1</strain>
    </source>
</reference>
<dbReference type="EMBL" id="JAHCLR010000004">
    <property type="protein sequence ID" value="MBS9532609.1"/>
    <property type="molecule type" value="Genomic_DNA"/>
</dbReference>
<accession>A0ABS5RI36</accession>
<sequence>MAGTAGAGMTPRVVVTTDDHGDRVILVIGSGCDRLTAAEARALAEELLEAAAG</sequence>
<comment type="caution">
    <text evidence="1">The sequence shown here is derived from an EMBL/GenBank/DDBJ whole genome shotgun (WGS) entry which is preliminary data.</text>
</comment>
<proteinExistence type="predicted"/>
<name>A0ABS5RI36_9MYCO</name>
<gene>
    <name evidence="1" type="ORF">KIH27_03300</name>
</gene>
<evidence type="ECO:0000313" key="2">
    <source>
        <dbReference type="Proteomes" id="UP001519535"/>
    </source>
</evidence>
<dbReference type="RefSeq" id="WP_214091501.1">
    <property type="nucleotide sequence ID" value="NZ_JAHCLR010000004.1"/>
</dbReference>
<keyword evidence="2" id="KW-1185">Reference proteome</keyword>
<organism evidence="1 2">
    <name type="scientific">Mycolicibacter acidiphilus</name>
    <dbReference type="NCBI Taxonomy" id="2835306"/>
    <lineage>
        <taxon>Bacteria</taxon>
        <taxon>Bacillati</taxon>
        <taxon>Actinomycetota</taxon>
        <taxon>Actinomycetes</taxon>
        <taxon>Mycobacteriales</taxon>
        <taxon>Mycobacteriaceae</taxon>
        <taxon>Mycolicibacter</taxon>
    </lineage>
</organism>
<dbReference type="Proteomes" id="UP001519535">
    <property type="component" value="Unassembled WGS sequence"/>
</dbReference>